<evidence type="ECO:0000313" key="1">
    <source>
        <dbReference type="EMBL" id="KAJ5397652.1"/>
    </source>
</evidence>
<accession>A0A9X0BAE4</accession>
<sequence length="258" mass="30072">MSGEHPSESNGVSPWPISPDFCPYKPFPTLSDLVRLDQIPRFPQLNPQETKMYQERATVLWNLINHSQEGTEPYIYAFTELLGLSLLLWEGIKQFQKYEYGVWVRARKHESEEKRLHELGIQREKDYGISMRKLEHELLDFPKDFRLQVDAFQLYLPAGMTESQADRWIIETRLKYGNAIKEKKASQQLLDRVAMARVHRQKAGKALTPDELKDYESKMKKGNDGYSHAVTTLFNLRMKSEENSMKGGILCSKQIWFG</sequence>
<name>A0A9X0BAE4_9EURO</name>
<dbReference type="GeneID" id="81369382"/>
<dbReference type="Proteomes" id="UP001147747">
    <property type="component" value="Unassembled WGS sequence"/>
</dbReference>
<gene>
    <name evidence="1" type="ORF">N7509_005765</name>
</gene>
<keyword evidence="2" id="KW-1185">Reference proteome</keyword>
<reference evidence="1" key="1">
    <citation type="submission" date="2022-12" db="EMBL/GenBank/DDBJ databases">
        <authorList>
            <person name="Petersen C."/>
        </authorList>
    </citation>
    <scope>NUCLEOTIDE SEQUENCE</scope>
    <source>
        <strain evidence="1">IBT 29677</strain>
    </source>
</reference>
<dbReference type="RefSeq" id="XP_056489704.1">
    <property type="nucleotide sequence ID" value="XM_056630402.1"/>
</dbReference>
<dbReference type="OrthoDB" id="4316993at2759"/>
<reference evidence="1" key="2">
    <citation type="journal article" date="2023" name="IMA Fungus">
        <title>Comparative genomic study of the Penicillium genus elucidates a diverse pangenome and 15 lateral gene transfer events.</title>
        <authorList>
            <person name="Petersen C."/>
            <person name="Sorensen T."/>
            <person name="Nielsen M.R."/>
            <person name="Sondergaard T.E."/>
            <person name="Sorensen J.L."/>
            <person name="Fitzpatrick D.A."/>
            <person name="Frisvad J.C."/>
            <person name="Nielsen K.L."/>
        </authorList>
    </citation>
    <scope>NUCLEOTIDE SEQUENCE</scope>
    <source>
        <strain evidence="1">IBT 29677</strain>
    </source>
</reference>
<organism evidence="1 2">
    <name type="scientific">Penicillium cosmopolitanum</name>
    <dbReference type="NCBI Taxonomy" id="1131564"/>
    <lineage>
        <taxon>Eukaryota</taxon>
        <taxon>Fungi</taxon>
        <taxon>Dikarya</taxon>
        <taxon>Ascomycota</taxon>
        <taxon>Pezizomycotina</taxon>
        <taxon>Eurotiomycetes</taxon>
        <taxon>Eurotiomycetidae</taxon>
        <taxon>Eurotiales</taxon>
        <taxon>Aspergillaceae</taxon>
        <taxon>Penicillium</taxon>
    </lineage>
</organism>
<comment type="caution">
    <text evidence="1">The sequence shown here is derived from an EMBL/GenBank/DDBJ whole genome shotgun (WGS) entry which is preliminary data.</text>
</comment>
<evidence type="ECO:0000313" key="2">
    <source>
        <dbReference type="Proteomes" id="UP001147747"/>
    </source>
</evidence>
<proteinExistence type="predicted"/>
<dbReference type="AlphaFoldDB" id="A0A9X0BAE4"/>
<dbReference type="EMBL" id="JAPZBU010000006">
    <property type="protein sequence ID" value="KAJ5397652.1"/>
    <property type="molecule type" value="Genomic_DNA"/>
</dbReference>
<protein>
    <submittedName>
        <fullName evidence="1">Uncharacterized protein</fullName>
    </submittedName>
</protein>